<evidence type="ECO:0000313" key="4">
    <source>
        <dbReference type="EMBL" id="TVZ05526.1"/>
    </source>
</evidence>
<protein>
    <submittedName>
        <fullName evidence="4">CBS domain-containing protein</fullName>
    </submittedName>
</protein>
<gene>
    <name evidence="4" type="ORF">EAS64_13420</name>
</gene>
<reference evidence="4 5" key="1">
    <citation type="submission" date="2018-11" db="EMBL/GenBank/DDBJ databases">
        <title>Trebonia kvetii gen.nov., sp.nov., a novel acidophilic actinobacterium, and proposal of the new actinobacterial family Treboniaceae fam. nov.</title>
        <authorList>
            <person name="Rapoport D."/>
            <person name="Sagova-Mareckova M."/>
            <person name="Sedlacek I."/>
            <person name="Provaznik J."/>
            <person name="Kralova S."/>
            <person name="Pavlinic D."/>
            <person name="Benes V."/>
            <person name="Kopecky J."/>
        </authorList>
    </citation>
    <scope>NUCLEOTIDE SEQUENCE [LARGE SCALE GENOMIC DNA]</scope>
    <source>
        <strain evidence="4 5">15Tr583</strain>
    </source>
</reference>
<evidence type="ECO:0000256" key="1">
    <source>
        <dbReference type="ARBA" id="ARBA00023122"/>
    </source>
</evidence>
<evidence type="ECO:0000313" key="5">
    <source>
        <dbReference type="Proteomes" id="UP000460272"/>
    </source>
</evidence>
<dbReference type="Gene3D" id="3.10.580.10">
    <property type="entry name" value="CBS-domain"/>
    <property type="match status" value="1"/>
</dbReference>
<keyword evidence="1 2" id="KW-0129">CBS domain</keyword>
<proteinExistence type="predicted"/>
<feature type="domain" description="CBS" evidence="3">
    <location>
        <begin position="66"/>
        <end position="122"/>
    </location>
</feature>
<evidence type="ECO:0000259" key="3">
    <source>
        <dbReference type="PROSITE" id="PS51371"/>
    </source>
</evidence>
<comment type="caution">
    <text evidence="4">The sequence shown here is derived from an EMBL/GenBank/DDBJ whole genome shotgun (WGS) entry which is preliminary data.</text>
</comment>
<dbReference type="Pfam" id="PF00571">
    <property type="entry name" value="CBS"/>
    <property type="match status" value="2"/>
</dbReference>
<dbReference type="SMART" id="SM00116">
    <property type="entry name" value="CBS"/>
    <property type="match status" value="2"/>
</dbReference>
<dbReference type="PANTHER" id="PTHR43080:SF2">
    <property type="entry name" value="CBS DOMAIN-CONTAINING PROTEIN"/>
    <property type="match status" value="1"/>
</dbReference>
<accession>A0A6P2C577</accession>
<name>A0A6P2C577_9ACTN</name>
<dbReference type="PROSITE" id="PS51371">
    <property type="entry name" value="CBS"/>
    <property type="match status" value="2"/>
</dbReference>
<organism evidence="4 5">
    <name type="scientific">Trebonia kvetii</name>
    <dbReference type="NCBI Taxonomy" id="2480626"/>
    <lineage>
        <taxon>Bacteria</taxon>
        <taxon>Bacillati</taxon>
        <taxon>Actinomycetota</taxon>
        <taxon>Actinomycetes</taxon>
        <taxon>Streptosporangiales</taxon>
        <taxon>Treboniaceae</taxon>
        <taxon>Trebonia</taxon>
    </lineage>
</organism>
<dbReference type="InterPro" id="IPR000644">
    <property type="entry name" value="CBS_dom"/>
</dbReference>
<dbReference type="InterPro" id="IPR046342">
    <property type="entry name" value="CBS_dom_sf"/>
</dbReference>
<dbReference type="PANTHER" id="PTHR43080">
    <property type="entry name" value="CBS DOMAIN-CONTAINING PROTEIN CBSX3, MITOCHONDRIAL"/>
    <property type="match status" value="1"/>
</dbReference>
<keyword evidence="5" id="KW-1185">Reference proteome</keyword>
<sequence>MMTTRVVTTSPDDPVADAAAAMVSQRTGSALIMQGRLLAGILTERDVLRAAASGTDLTNSPVSAWMTKDPEQASPDTTVEDALQIMLLNGFRHLPVLEAREVRGVVSLRDLAASRITRHSAT</sequence>
<dbReference type="EMBL" id="RPFW01000002">
    <property type="protein sequence ID" value="TVZ05526.1"/>
    <property type="molecule type" value="Genomic_DNA"/>
</dbReference>
<dbReference type="SUPFAM" id="SSF54631">
    <property type="entry name" value="CBS-domain pair"/>
    <property type="match status" value="1"/>
</dbReference>
<feature type="domain" description="CBS" evidence="3">
    <location>
        <begin position="2"/>
        <end position="57"/>
    </location>
</feature>
<dbReference type="Proteomes" id="UP000460272">
    <property type="component" value="Unassembled WGS sequence"/>
</dbReference>
<dbReference type="OrthoDB" id="9807125at2"/>
<dbReference type="AlphaFoldDB" id="A0A6P2C577"/>
<dbReference type="InterPro" id="IPR051257">
    <property type="entry name" value="Diverse_CBS-Domain"/>
</dbReference>
<evidence type="ECO:0000256" key="2">
    <source>
        <dbReference type="PROSITE-ProRule" id="PRU00703"/>
    </source>
</evidence>